<dbReference type="InterPro" id="IPR053597">
    <property type="entry name" value="Retron_Ec48_antiviral"/>
</dbReference>
<dbReference type="Proteomes" id="UP001140973">
    <property type="component" value="Unassembled WGS sequence"/>
</dbReference>
<evidence type="ECO:0000313" key="2">
    <source>
        <dbReference type="EMBL" id="MDE1359124.1"/>
    </source>
</evidence>
<name>A0A9X4FL24_9VIBR</name>
<dbReference type="EMBL" id="JAKNAP010000144">
    <property type="protein sequence ID" value="MDE1359124.1"/>
    <property type="molecule type" value="Genomic_DNA"/>
</dbReference>
<protein>
    <submittedName>
        <fullName evidence="2">Retron Ec48 family effector membrane protein</fullName>
    </submittedName>
</protein>
<comment type="caution">
    <text evidence="2">The sequence shown here is derived from an EMBL/GenBank/DDBJ whole genome shotgun (WGS) entry which is preliminary data.</text>
</comment>
<dbReference type="NCBIfam" id="NF038235">
    <property type="entry name" value="retron_Ec48_2TM"/>
    <property type="match status" value="1"/>
</dbReference>
<keyword evidence="1" id="KW-1133">Transmembrane helix</keyword>
<reference evidence="2" key="1">
    <citation type="submission" date="2022-02" db="EMBL/GenBank/DDBJ databases">
        <title>Emergence and expansion in Europe of a Vibrio aestuarianus clonal complex pathogenic for oysters.</title>
        <authorList>
            <person name="Mesnil A."/>
            <person name="Travers M.-A."/>
        </authorList>
    </citation>
    <scope>NUCLEOTIDE SEQUENCE</scope>
    <source>
        <strain evidence="2">151-ITT-15-cp-1</strain>
    </source>
</reference>
<feature type="transmembrane region" description="Helical" evidence="1">
    <location>
        <begin position="69"/>
        <end position="94"/>
    </location>
</feature>
<dbReference type="RefSeq" id="WP_217516173.1">
    <property type="nucleotide sequence ID" value="NZ_JAKNAP010000144.1"/>
</dbReference>
<feature type="transmembrane region" description="Helical" evidence="1">
    <location>
        <begin position="12"/>
        <end position="36"/>
    </location>
</feature>
<keyword evidence="1" id="KW-0812">Transmembrane</keyword>
<evidence type="ECO:0000313" key="3">
    <source>
        <dbReference type="Proteomes" id="UP001140973"/>
    </source>
</evidence>
<accession>A0A9X4FL24</accession>
<organism evidence="2 3">
    <name type="scientific">Vibrio aestuarianus</name>
    <dbReference type="NCBI Taxonomy" id="28171"/>
    <lineage>
        <taxon>Bacteria</taxon>
        <taxon>Pseudomonadati</taxon>
        <taxon>Pseudomonadota</taxon>
        <taxon>Gammaproteobacteria</taxon>
        <taxon>Vibrionales</taxon>
        <taxon>Vibrionaceae</taxon>
        <taxon>Vibrio</taxon>
    </lineage>
</organism>
<proteinExistence type="predicted"/>
<sequence length="242" mass="27328">MTVLKMGKPEKIYNVFFFSMGAIAILGLFVLLWSLVSTMIVTKSYELELCFTSECLVNAKKIYKPQIDLLFGIVSLAGTVATIGGIIVAVHTYMNNVSTNALSNHIAHLQVFQDYMVIELSKHDRLSISSVDVYGWYNSIFTESVQGRVRVSDSYKQSIQSINNVILQSNSESQTAENGSFRYKQHQTRMTSTLNDFGINMGFHPRNDYFEIEGQVLALISSINNAFCSNSEVIHFEQRQYI</sequence>
<gene>
    <name evidence="2" type="ORF">L9W73_17785</name>
</gene>
<dbReference type="AlphaFoldDB" id="A0A9X4FL24"/>
<evidence type="ECO:0000256" key="1">
    <source>
        <dbReference type="SAM" id="Phobius"/>
    </source>
</evidence>
<keyword evidence="1" id="KW-0472">Membrane</keyword>